<comment type="caution">
    <text evidence="2">The sequence shown here is derived from an EMBL/GenBank/DDBJ whole genome shotgun (WGS) entry which is preliminary data.</text>
</comment>
<reference evidence="2 3" key="1">
    <citation type="submission" date="2018-10" db="EMBL/GenBank/DDBJ databases">
        <title>Genome assembly for a Yunnan-Guizhou Plateau 3E fish, Anabarilius grahami (Regan), and its evolutionary and genetic applications.</title>
        <authorList>
            <person name="Jiang W."/>
        </authorList>
    </citation>
    <scope>NUCLEOTIDE SEQUENCE [LARGE SCALE GENOMIC DNA]</scope>
    <source>
        <strain evidence="2">AG-KIZ</strain>
        <tissue evidence="2">Muscle</tissue>
    </source>
</reference>
<evidence type="ECO:0000256" key="1">
    <source>
        <dbReference type="SAM" id="MobiDB-lite"/>
    </source>
</evidence>
<accession>A0A3N0YLW8</accession>
<sequence length="75" mass="8102">MLEDDLKISSDEEDNEQAAEKPKPRSAPLNSALGSILQQTACMTACLSHGRETGSPPSWEGLEARANLEAGTLWF</sequence>
<gene>
    <name evidence="2" type="ORF">DPX16_19003</name>
</gene>
<keyword evidence="3" id="KW-1185">Reference proteome</keyword>
<proteinExistence type="predicted"/>
<feature type="region of interest" description="Disordered" evidence="1">
    <location>
        <begin position="1"/>
        <end position="34"/>
    </location>
</feature>
<dbReference type="EMBL" id="RJVU01036043">
    <property type="protein sequence ID" value="ROL47205.1"/>
    <property type="molecule type" value="Genomic_DNA"/>
</dbReference>
<dbReference type="Pfam" id="PF05110">
    <property type="entry name" value="AF-4"/>
    <property type="match status" value="1"/>
</dbReference>
<evidence type="ECO:0000313" key="3">
    <source>
        <dbReference type="Proteomes" id="UP000281406"/>
    </source>
</evidence>
<feature type="compositionally biased region" description="Basic and acidic residues" evidence="1">
    <location>
        <begin position="1"/>
        <end position="10"/>
    </location>
</feature>
<dbReference type="AlphaFoldDB" id="A0A3N0YLW8"/>
<dbReference type="Proteomes" id="UP000281406">
    <property type="component" value="Unassembled WGS sequence"/>
</dbReference>
<organism evidence="2 3">
    <name type="scientific">Anabarilius grahami</name>
    <name type="common">Kanglang fish</name>
    <name type="synonym">Barilius grahami</name>
    <dbReference type="NCBI Taxonomy" id="495550"/>
    <lineage>
        <taxon>Eukaryota</taxon>
        <taxon>Metazoa</taxon>
        <taxon>Chordata</taxon>
        <taxon>Craniata</taxon>
        <taxon>Vertebrata</taxon>
        <taxon>Euteleostomi</taxon>
        <taxon>Actinopterygii</taxon>
        <taxon>Neopterygii</taxon>
        <taxon>Teleostei</taxon>
        <taxon>Ostariophysi</taxon>
        <taxon>Cypriniformes</taxon>
        <taxon>Xenocyprididae</taxon>
        <taxon>Xenocypridinae</taxon>
        <taxon>Xenocypridinae incertae sedis</taxon>
        <taxon>Anabarilius</taxon>
    </lineage>
</organism>
<name>A0A3N0YLW8_ANAGA</name>
<protein>
    <submittedName>
        <fullName evidence="2">Uncharacterized protein</fullName>
    </submittedName>
</protein>
<evidence type="ECO:0000313" key="2">
    <source>
        <dbReference type="EMBL" id="ROL47205.1"/>
    </source>
</evidence>